<dbReference type="EMBL" id="CASHTH010002432">
    <property type="protein sequence ID" value="CAI8029751.1"/>
    <property type="molecule type" value="Genomic_DNA"/>
</dbReference>
<dbReference type="PRINTS" id="PR00109">
    <property type="entry name" value="TYRKINASE"/>
</dbReference>
<dbReference type="CDD" id="cd00192">
    <property type="entry name" value="PTKc"/>
    <property type="match status" value="1"/>
</dbReference>
<keyword evidence="11 12" id="KW-0812">Transmembrane</keyword>
<dbReference type="Proteomes" id="UP001174909">
    <property type="component" value="Unassembled WGS sequence"/>
</dbReference>
<evidence type="ECO:0000256" key="11">
    <source>
        <dbReference type="RuleBase" id="RU000312"/>
    </source>
</evidence>
<dbReference type="PANTHER" id="PTHR24416:SF611">
    <property type="entry name" value="TYROSINE-PROTEIN KINASE TRANSMEMBRANE RECEPTOR ROR"/>
    <property type="match status" value="1"/>
</dbReference>
<comment type="caution">
    <text evidence="16">The sequence shown here is derived from an EMBL/GenBank/DDBJ whole genome shotgun (WGS) entry which is preliminary data.</text>
</comment>
<dbReference type="PROSITE" id="PS00109">
    <property type="entry name" value="PROTEIN_KINASE_TYR"/>
    <property type="match status" value="1"/>
</dbReference>
<evidence type="ECO:0000256" key="5">
    <source>
        <dbReference type="ARBA" id="ARBA00022840"/>
    </source>
</evidence>
<keyword evidence="2" id="KW-0808">Transferase</keyword>
<dbReference type="Gene3D" id="1.10.510.10">
    <property type="entry name" value="Transferase(Phosphotransferase) domain 1"/>
    <property type="match status" value="1"/>
</dbReference>
<dbReference type="InterPro" id="IPR017441">
    <property type="entry name" value="Protein_kinase_ATP_BS"/>
</dbReference>
<evidence type="ECO:0000256" key="2">
    <source>
        <dbReference type="ARBA" id="ARBA00022679"/>
    </source>
</evidence>
<feature type="chain" id="PRO_5041343020" description="Tyrosine-protein kinase receptor" evidence="13">
    <location>
        <begin position="20"/>
        <end position="746"/>
    </location>
</feature>
<accession>A0AA35SJH6</accession>
<comment type="catalytic activity">
    <reaction evidence="8 11">
        <text>L-tyrosyl-[protein] + ATP = O-phospho-L-tyrosyl-[protein] + ADP + H(+)</text>
        <dbReference type="Rhea" id="RHEA:10596"/>
        <dbReference type="Rhea" id="RHEA-COMP:10136"/>
        <dbReference type="Rhea" id="RHEA-COMP:20101"/>
        <dbReference type="ChEBI" id="CHEBI:15378"/>
        <dbReference type="ChEBI" id="CHEBI:30616"/>
        <dbReference type="ChEBI" id="CHEBI:46858"/>
        <dbReference type="ChEBI" id="CHEBI:61978"/>
        <dbReference type="ChEBI" id="CHEBI:456216"/>
        <dbReference type="EC" id="2.7.10.1"/>
    </reaction>
</comment>
<keyword evidence="5 10" id="KW-0067">ATP-binding</keyword>
<dbReference type="PANTHER" id="PTHR24416">
    <property type="entry name" value="TYROSINE-PROTEIN KINASE RECEPTOR"/>
    <property type="match status" value="1"/>
</dbReference>
<comment type="caution">
    <text evidence="9">Lacks conserved residue(s) required for the propagation of feature annotation.</text>
</comment>
<dbReference type="SUPFAM" id="SSF56112">
    <property type="entry name" value="Protein kinase-like (PK-like)"/>
    <property type="match status" value="1"/>
</dbReference>
<feature type="transmembrane region" description="Helical" evidence="12">
    <location>
        <begin position="349"/>
        <end position="374"/>
    </location>
</feature>
<dbReference type="InterPro" id="IPR002011">
    <property type="entry name" value="Tyr_kinase_rcpt_2_CS"/>
</dbReference>
<reference evidence="16" key="1">
    <citation type="submission" date="2023-03" db="EMBL/GenBank/DDBJ databases">
        <authorList>
            <person name="Steffen K."/>
            <person name="Cardenas P."/>
        </authorList>
    </citation>
    <scope>NUCLEOTIDE SEQUENCE</scope>
</reference>
<dbReference type="Gene3D" id="1.10.2000.10">
    <property type="entry name" value="Frizzled cysteine-rich domain"/>
    <property type="match status" value="2"/>
</dbReference>
<evidence type="ECO:0000259" key="15">
    <source>
        <dbReference type="PROSITE" id="PS50038"/>
    </source>
</evidence>
<dbReference type="GO" id="GO:0005886">
    <property type="term" value="C:plasma membrane"/>
    <property type="evidence" value="ECO:0007669"/>
    <property type="project" value="TreeGrafter"/>
</dbReference>
<keyword evidence="12" id="KW-1133">Transmembrane helix</keyword>
<evidence type="ECO:0000256" key="6">
    <source>
        <dbReference type="ARBA" id="ARBA00023137"/>
    </source>
</evidence>
<dbReference type="EC" id="2.7.10.1" evidence="11"/>
<dbReference type="Gene3D" id="3.30.200.20">
    <property type="entry name" value="Phosphorylase Kinase, domain 1"/>
    <property type="match status" value="1"/>
</dbReference>
<dbReference type="SMART" id="SM00219">
    <property type="entry name" value="TyrKc"/>
    <property type="match status" value="1"/>
</dbReference>
<evidence type="ECO:0000256" key="10">
    <source>
        <dbReference type="PROSITE-ProRule" id="PRU10141"/>
    </source>
</evidence>
<dbReference type="GO" id="GO:0004714">
    <property type="term" value="F:transmembrane receptor protein tyrosine kinase activity"/>
    <property type="evidence" value="ECO:0007669"/>
    <property type="project" value="UniProtKB-EC"/>
</dbReference>
<feature type="domain" description="FZ" evidence="15">
    <location>
        <begin position="192"/>
        <end position="333"/>
    </location>
</feature>
<organism evidence="16 17">
    <name type="scientific">Geodia barretti</name>
    <name type="common">Barrett's horny sponge</name>
    <dbReference type="NCBI Taxonomy" id="519541"/>
    <lineage>
        <taxon>Eukaryota</taxon>
        <taxon>Metazoa</taxon>
        <taxon>Porifera</taxon>
        <taxon>Demospongiae</taxon>
        <taxon>Heteroscleromorpha</taxon>
        <taxon>Tetractinellida</taxon>
        <taxon>Astrophorina</taxon>
        <taxon>Geodiidae</taxon>
        <taxon>Geodia</taxon>
    </lineage>
</organism>
<dbReference type="GO" id="GO:0043235">
    <property type="term" value="C:receptor complex"/>
    <property type="evidence" value="ECO:0007669"/>
    <property type="project" value="TreeGrafter"/>
</dbReference>
<dbReference type="FunFam" id="1.10.510.10:FF:000554">
    <property type="entry name" value="Predicted protein"/>
    <property type="match status" value="1"/>
</dbReference>
<evidence type="ECO:0000256" key="9">
    <source>
        <dbReference type="PROSITE-ProRule" id="PRU00090"/>
    </source>
</evidence>
<protein>
    <recommendedName>
        <fullName evidence="11">Tyrosine-protein kinase receptor</fullName>
        <ecNumber evidence="11">2.7.10.1</ecNumber>
    </recommendedName>
</protein>
<dbReference type="GO" id="GO:0007169">
    <property type="term" value="P:cell surface receptor protein tyrosine kinase signaling pathway"/>
    <property type="evidence" value="ECO:0007669"/>
    <property type="project" value="InterPro"/>
</dbReference>
<evidence type="ECO:0000256" key="4">
    <source>
        <dbReference type="ARBA" id="ARBA00022777"/>
    </source>
</evidence>
<keyword evidence="17" id="KW-1185">Reference proteome</keyword>
<dbReference type="InterPro" id="IPR011009">
    <property type="entry name" value="Kinase-like_dom_sf"/>
</dbReference>
<dbReference type="PROSITE" id="PS50038">
    <property type="entry name" value="FZ"/>
    <property type="match status" value="2"/>
</dbReference>
<keyword evidence="12" id="KW-0472">Membrane</keyword>
<dbReference type="InterPro" id="IPR020635">
    <property type="entry name" value="Tyr_kinase_cat_dom"/>
</dbReference>
<evidence type="ECO:0000256" key="7">
    <source>
        <dbReference type="ARBA" id="ARBA00023157"/>
    </source>
</evidence>
<feature type="domain" description="Protein kinase" evidence="14">
    <location>
        <begin position="461"/>
        <end position="739"/>
    </location>
</feature>
<dbReference type="PROSITE" id="PS00239">
    <property type="entry name" value="RECEPTOR_TYR_KIN_II"/>
    <property type="match status" value="1"/>
</dbReference>
<evidence type="ECO:0000313" key="16">
    <source>
        <dbReference type="EMBL" id="CAI8029751.1"/>
    </source>
</evidence>
<dbReference type="PROSITE" id="PS50011">
    <property type="entry name" value="PROTEIN_KINASE_DOM"/>
    <property type="match status" value="1"/>
</dbReference>
<evidence type="ECO:0000256" key="3">
    <source>
        <dbReference type="ARBA" id="ARBA00022741"/>
    </source>
</evidence>
<dbReference type="InterPro" id="IPR001245">
    <property type="entry name" value="Ser-Thr/Tyr_kinase_cat_dom"/>
</dbReference>
<name>A0AA35SJH6_GEOBA</name>
<evidence type="ECO:0000256" key="12">
    <source>
        <dbReference type="SAM" id="Phobius"/>
    </source>
</evidence>
<comment type="similarity">
    <text evidence="11">Belongs to the protein kinase superfamily. Tyr protein kinase family. Insulin receptor subfamily.</text>
</comment>
<evidence type="ECO:0000256" key="8">
    <source>
        <dbReference type="ARBA" id="ARBA00051243"/>
    </source>
</evidence>
<sequence length="746" mass="83553">MSVYGSVFFLVLILSYAATQSTNLSECGSIEESTLCSSLGGRTSDYITPPNLPPEIQLNIASVGYSDLTLRLLLEQTESPEACYEFAIHQLCLVVAPPCNPNTFAPLLLCPETCLAYDRLISSRLCDSYVDEIIQTLEKSSLDSLRALANRFRVFNCSDPATYFQNRTAEFENSSCTNLFSPNTQESIMSMESLFSCVPVSGSPCQAWFPGTFTSAILVPGRGEKEEDIFITLAKVSPSLDDTCSQWLNFIACNYLHPQCNENGEQVVLCEGECEAIARVFLEGCSIAEILETLNTTEMSYTFLNRQQQVDCSDSDTYLIPTIPVDNSSCLSATHLLSIDENDNTLSDAYIGAIVGGVVLVLLVVLLTVALIVLCTRTRARQKMVEMWMSHDVMGHLTLSQRLSLQLQGIRRTLSSHEHRLERGEVGYKEEQEVLRLPERELKQLQLQFAGSIVQFSNLTMDTENCLGQGAFGKVYSGDMELRGIRTKVAIKTIKRISTEDQLQSFLAESLIMKDFQHPHVLGLLGVCFDTPDNSPYIILPFMANGSVKTFLRAKRVHPTNFDDCPPGLQLGDLVQVCMEIAEGMKYLTDNKFVHRDLAARNCMVNEECAVLVGDFGLARDVYTAEYYRKNSNGRLPVKWMPPETMNDGISNEKTDVWSYGVTCWEVFSLGRSPYPGIENHEILQHISSGGRLNKPALCPDKLYTLFLQCWSPLPEDRPSFSELCVLLKEYWDEEHLYVVQNFQVR</sequence>
<keyword evidence="13" id="KW-0732">Signal</keyword>
<keyword evidence="3 10" id="KW-0547">Nucleotide-binding</keyword>
<feature type="signal peptide" evidence="13">
    <location>
        <begin position="1"/>
        <end position="19"/>
    </location>
</feature>
<gene>
    <name evidence="16" type="ORF">GBAR_LOCUS16875</name>
</gene>
<feature type="domain" description="FZ" evidence="15">
    <location>
        <begin position="22"/>
        <end position="179"/>
    </location>
</feature>
<dbReference type="AlphaFoldDB" id="A0AA35SJH6"/>
<evidence type="ECO:0000313" key="17">
    <source>
        <dbReference type="Proteomes" id="UP001174909"/>
    </source>
</evidence>
<keyword evidence="11" id="KW-0675">Receptor</keyword>
<dbReference type="GO" id="GO:0005524">
    <property type="term" value="F:ATP binding"/>
    <property type="evidence" value="ECO:0007669"/>
    <property type="project" value="UniProtKB-UniRule"/>
</dbReference>
<dbReference type="InterPro" id="IPR036790">
    <property type="entry name" value="Frizzled_dom_sf"/>
</dbReference>
<evidence type="ECO:0000259" key="14">
    <source>
        <dbReference type="PROSITE" id="PS50011"/>
    </source>
</evidence>
<dbReference type="InterPro" id="IPR020067">
    <property type="entry name" value="Frizzled_dom"/>
</dbReference>
<keyword evidence="6" id="KW-0829">Tyrosine-protein kinase</keyword>
<dbReference type="InterPro" id="IPR050122">
    <property type="entry name" value="RTK"/>
</dbReference>
<feature type="binding site" evidence="10">
    <location>
        <position position="492"/>
    </location>
    <ligand>
        <name>ATP</name>
        <dbReference type="ChEBI" id="CHEBI:30616"/>
    </ligand>
</feature>
<keyword evidence="4 16" id="KW-0418">Kinase</keyword>
<evidence type="ECO:0000256" key="1">
    <source>
        <dbReference type="ARBA" id="ARBA00004167"/>
    </source>
</evidence>
<comment type="subcellular location">
    <subcellularLocation>
        <location evidence="1">Membrane</location>
        <topology evidence="1">Single-pass membrane protein</topology>
    </subcellularLocation>
</comment>
<dbReference type="PROSITE" id="PS00107">
    <property type="entry name" value="PROTEIN_KINASE_ATP"/>
    <property type="match status" value="1"/>
</dbReference>
<proteinExistence type="inferred from homology"/>
<keyword evidence="11" id="KW-0597">Phosphoprotein</keyword>
<evidence type="ECO:0000256" key="13">
    <source>
        <dbReference type="SAM" id="SignalP"/>
    </source>
</evidence>
<dbReference type="InterPro" id="IPR000719">
    <property type="entry name" value="Prot_kinase_dom"/>
</dbReference>
<dbReference type="InterPro" id="IPR008266">
    <property type="entry name" value="Tyr_kinase_AS"/>
</dbReference>
<dbReference type="Pfam" id="PF07714">
    <property type="entry name" value="PK_Tyr_Ser-Thr"/>
    <property type="match status" value="1"/>
</dbReference>
<keyword evidence="7" id="KW-1015">Disulfide bond</keyword>